<dbReference type="Gene3D" id="3.40.50.12780">
    <property type="entry name" value="N-terminal domain of ligase-like"/>
    <property type="match status" value="3"/>
</dbReference>
<dbReference type="CDD" id="cd05930">
    <property type="entry name" value="A_NRPS"/>
    <property type="match status" value="1"/>
</dbReference>
<dbReference type="FunFam" id="3.30.300.30:FF:000010">
    <property type="entry name" value="Enterobactin synthetase component F"/>
    <property type="match status" value="3"/>
</dbReference>
<reference evidence="6 7" key="1">
    <citation type="submission" date="2017-08" db="EMBL/GenBank/DDBJ databases">
        <title>Comparative genomics of bacteria isolated from necrotic lesions of AOD affected trees.</title>
        <authorList>
            <person name="Doonan J."/>
            <person name="Denman S."/>
            <person name="McDonald J.E."/>
        </authorList>
    </citation>
    <scope>NUCLEOTIDE SEQUENCE [LARGE SCALE GENOMIC DNA]</scope>
    <source>
        <strain evidence="6 7">477</strain>
    </source>
</reference>
<evidence type="ECO:0000256" key="4">
    <source>
        <dbReference type="ARBA" id="ARBA00022553"/>
    </source>
</evidence>
<dbReference type="InterPro" id="IPR000873">
    <property type="entry name" value="AMP-dep_synth/lig_dom"/>
</dbReference>
<dbReference type="Gene3D" id="1.10.1200.10">
    <property type="entry name" value="ACP-like"/>
    <property type="match status" value="3"/>
</dbReference>
<dbReference type="Pfam" id="PF13193">
    <property type="entry name" value="AMP-binding_C"/>
    <property type="match status" value="3"/>
</dbReference>
<dbReference type="InterPro" id="IPR020845">
    <property type="entry name" value="AMP-binding_CS"/>
</dbReference>
<evidence type="ECO:0000259" key="5">
    <source>
        <dbReference type="PROSITE" id="PS50075"/>
    </source>
</evidence>
<dbReference type="KEGG" id="lbq:CKQ53_08250"/>
<evidence type="ECO:0000313" key="6">
    <source>
        <dbReference type="EMBL" id="AXW86973.1"/>
    </source>
</evidence>
<feature type="domain" description="Carrier" evidence="5">
    <location>
        <begin position="3117"/>
        <end position="3192"/>
    </location>
</feature>
<dbReference type="InterPro" id="IPR020806">
    <property type="entry name" value="PKS_PP-bd"/>
</dbReference>
<dbReference type="NCBIfam" id="NF003417">
    <property type="entry name" value="PRK04813.1"/>
    <property type="match status" value="4"/>
</dbReference>
<dbReference type="SUPFAM" id="SSF52777">
    <property type="entry name" value="CoA-dependent acyltransferases"/>
    <property type="match status" value="8"/>
</dbReference>
<dbReference type="NCBIfam" id="TIGR01733">
    <property type="entry name" value="AA-adenyl-dom"/>
    <property type="match status" value="3"/>
</dbReference>
<comment type="similarity">
    <text evidence="2">Belongs to the ATP-dependent AMP-binding enzyme family.</text>
</comment>
<feature type="domain" description="Carrier" evidence="5">
    <location>
        <begin position="2077"/>
        <end position="2152"/>
    </location>
</feature>
<dbReference type="PANTHER" id="PTHR45527:SF14">
    <property type="entry name" value="PLIPASTATIN SYNTHASE SUBUNIT B"/>
    <property type="match status" value="1"/>
</dbReference>
<evidence type="ECO:0000313" key="7">
    <source>
        <dbReference type="Proteomes" id="UP000263881"/>
    </source>
</evidence>
<dbReference type="InterPro" id="IPR042099">
    <property type="entry name" value="ANL_N_sf"/>
</dbReference>
<keyword evidence="3" id="KW-0596">Phosphopantetheine</keyword>
<dbReference type="CDD" id="cd19531">
    <property type="entry name" value="LCL_NRPS-like"/>
    <property type="match status" value="2"/>
</dbReference>
<dbReference type="Proteomes" id="UP000263881">
    <property type="component" value="Chromosome"/>
</dbReference>
<keyword evidence="7" id="KW-1185">Reference proteome</keyword>
<dbReference type="InterPro" id="IPR006162">
    <property type="entry name" value="Ppantetheine_attach_site"/>
</dbReference>
<proteinExistence type="inferred from homology"/>
<keyword evidence="4" id="KW-0597">Phosphoprotein</keyword>
<dbReference type="Gene3D" id="3.30.300.30">
    <property type="match status" value="3"/>
</dbReference>
<evidence type="ECO:0000256" key="3">
    <source>
        <dbReference type="ARBA" id="ARBA00022450"/>
    </source>
</evidence>
<accession>A0AAD0WL17</accession>
<dbReference type="GO" id="GO:0072330">
    <property type="term" value="P:monocarboxylic acid biosynthetic process"/>
    <property type="evidence" value="ECO:0007669"/>
    <property type="project" value="UniProtKB-ARBA"/>
</dbReference>
<dbReference type="Pfam" id="PF00501">
    <property type="entry name" value="AMP-binding"/>
    <property type="match status" value="4"/>
</dbReference>
<dbReference type="FunFam" id="2.30.38.10:FF:000001">
    <property type="entry name" value="Non-ribosomal peptide synthetase PvdI"/>
    <property type="match status" value="3"/>
</dbReference>
<gene>
    <name evidence="6" type="ORF">CKQ53_08250</name>
</gene>
<sequence length="3727" mass="410975">MSIFDMQPGLTREAQSTYPLSRAQQGIWFAQHLNPGAEANVFNVAEYVEISAVLNPPRFEMAVRTAVQETESLRVRLEVSSLDVTQSTDLASSWRFPIFDFSRESHPLEKAKQWMDAACNTPFDLEQGPLFSFALIQIAPEHFLFFQCHHHIVMDGYSASLFIQRVAERYAAFSAGALVPDGDFVGLAQAQKIERDYEVSPRASHDREYWLKQLANRPDPVSVSGRQARCVKILRRQQYLPEPTHQLLRRVAEQRKAALPEVLISLVALYLHRITGQEELLLGMPMTARIGKVLRRYPGMVSNVLPLRLNVGPTTTLSAGIQQAKRAVFEVSRHQRYRYETLKTDLGMGAGGETPFSTLINILPCHNDSLCFEGARARVHNLLLGPVDDLSITLFDRGENEGIELCLNANAALYHERELGWHLRRLIHFFTVAATAPDRPIGELALRDPEERALMQRWHSTPAPAPSSPFCLHELFEQQADTRPQAVAVSAEGRSLSYGELNRRANQLARALMAQGVQPDSRVAIALPRGSELIVAILAVLKAGAGYVPLDPDYPQARLHYMLKDSAPEVLLTCLGSLPSLGDLPPTLPQVVLDGDARPWTHYSDENIPAASLGLMPHHLAYLIYTSGSTGQPKGVMVEHRNVTRLLSATQALFDFDHHDIWTLFHSYAFDFSVWEIWGALLHGGRLVVVPQSVTRSPQALYQLVCREGVTVLNQTPGVFRQLTAAQADSHETHALRYVIFGGEALDPAALTPWYQQNPQAETQLVNMYGITETTVHVTHCPLSAEMPAGESPIGKPLPDLRLYLLDSHGEPVPLGVTGELYVGGAGVTRGYLNQPALTEARFPLDPFCGEAGARMYRTGDLGRWREDGTVAYLGRNDFQVKIRGFRIELGEIERRLAMHPQLDNAVVVAREDSDRGTQLVAYYIPNTSAGVDEPRVQTLRDFLRQTLPEYMLPAAYVRLASLPLTINGKLDRRALPSPDTDARAMRTYTAPQGPVESALARIWEDVLDLQQVGRHDHFFELGGHSMLAVRLMRQMRAIGLNADVRVLFEQPTLAALAAAVGGTHDVAVPDCAIPDGCTRITPAMLPLTTLSQIEIDRIVSTVPGGAAAVQDIYPLTPLQEGLLYHSLTSEHQDPYLLHILMAFDSRARLDKFIRALNLVMARHDVLRTAMCWEGVREPMQVVWRTATLPVSHVELRPHGGCSVNQLLSVRPARLEMDRAPLLAAQIAEDRPNERWLMTLLYHHVVDDATSLQLLVNEALALLQDEDAELPTPFQFRGHVAQVRQGRNITMEEAFFRQLLGTVTESTLPYGLTDNQQDGRETREAIAPLPAELVAALREQGKVHGVGVASLVHLAWGRVVSVLSGRDDVVFGTVLIGRLRDGAEQALGMFINTLPLRLTLADCSVAEALSQTQTRLAGLLRHEHASLSLAQRCSGVPAPAPLFSALLNYRHTDLNPHHKVMTMAEGIEVLSADERTNYPLLLNVDDQASGLTLTVQSCSTVDAARVADHMQTALENLARALRDDATRPVCALGILSAAERMKVIAEGGGDFCSTPPPFCLHELFEQQADTRPQAVAVSAEGRSLSYGELNRRANQLARALMAQGVRPDSRVAIALPRGSELIVAILAVLKAGAGYVPLDPDYPQARLHYMLKDSAPEVLLTCLGSLPSLGDLPPTLPQVVLDGDARPWTHYSDENIPAASLGLMPHHLAYLIYTSGSTGQPKGVMVEHRNVTRLLSATQALFDFDHHDIWTLFHSYAFDFSVWEIWGALLHGGRLVVVPQSVTRSPQALYQLVCREGVTVLNQTPGVFRQLTAAQADSHETHALRYVIFGGEALDPAALTPWYQQNPEAETQLVNMYGITETTVHVTHCPLSAEMPAGESPIGKPLPDLRLYLLDGHGEPVPLGVTGELYVGGAGVTRGYLNQPALTEARFPLDPFCGEAGARMYRTGDLGRWREDGTVAYLGRNDFQVKIRGFRIELGEIEAALQACDGVKHAVVTAMSTKTQDKQLIAYYVADRRGQVLATDALKAQLGKGLPAFMVPSAYVALDAVPLTSNGKVDRRSLPAPDRDAFEHQAYEAPQGDTETTLAAIWRSVLGVAQVGRHDSFFALGGHSLLAVQLISRVRSELQRELPVAALFECPVLHELAAALDLAPTGRLPDIVPVAEGIHPPLSLAQQRLWFLSRMDETAREAYVISFTIQIQGALDVAALTQALDRIVARHATLRTRIAERDGTPVQVIASAGSGFPLRWITADDPTAFERVTEALAHGELTAVGPQSHRLRLSFHHLVADGWSVGIFLQELQSLYAAFSQGNGDPLPPLAIQFGDYAAWQQRHMQGDVLRAQQAYWTQQLRGIPDCLTLPSDRPRQPMQDYRGASVDIELDQSLTQDLKSLSQHHGATLFMLLLAGWSALMSRLSGQEDVVIGSPVAGRDRQELEPLIGMFVNTLALRVDLSEQPDTVALLAQVKATTLAAQGHPDLPFEQVVEMLAPARSLAHSPVFQVMLALQNTPDIAFALPGLKTSLLTEDVETAQFDLSLDLREVGGRIKGRLYFATALFDAATAQRYLDYWHALLRGMTADPHQPVQTLPLLTDAERRQLLFGFNATRADYPVGDALHLLFEGQAERQPDATAVECDGERLSYGALNRRANQLAHGLIERGVHPDGRVAIVLERGCDLIVAMLATLKAGGAYVPIDPATPTERLAYLLQDSGPQAIITGHALCRRLGARAHDPHTLVIDGDARTWTRCSQENIPLAALGLTPCHLAYLIYTSGSTGRPKGVMVEHRNIINLVHWHCAAFALRPWDRVSSLAGLGFDAAAWEIWPALSVGARLLLPSPAISRDPDQLLAWWSAQPLDVSFLPTPVAELAFVREVAPATLRTLLVGGDRLNRQPYAGARFTLMNNYGPTENTVVATSGEISADEPLLHIGRPIANTQTYILDARMQPVPVGVCGELYIGGAQVARGYLNRPELTAERFVPDPFSSEPHARLYRTGDLGRWRANGTIEFLGRRDFQVKIRGFRIELGEIEDALLHCDGIQQAIVVAQATAVQEKRLVAYYLVDHRAKAPDIDTLREQLLARLPEYMVPTAWVALESLPLTANGKVDRLALPAPDESAFARQHYEAPQGRVEPALAALWQALLGMETVGRRDNFFLLGGHSLLAVQLISRIRSDMHRELDLKTLFMHPTLCEMAASLGDRKVPPLPAISSQTAAEPPLSLAQQRLWLLVQMDPAANAAYMITGGIRLQGHLNQAALQQALDRIVARHAALRTHIVHRDGVDVQAIGPVESGFHLQRLEMSDSQTRPEPFMPSMSITAGPLAQGQLVCLSSREHWLRLALHHIIADGWSVGILIRELCTLYRALSQGQADPLPPLPVQYGDYAVWQRRHLQGARMQTQQRYWVEQLRGAPDHLTLPTDRPRPPVQSFAGAYKTLTLDANLTQALKMLSQRHGCTLYMTLLAGWSALMSRLSGQDDIVIGSPIAGRDRQEIEPLIGMFVNTLALRVALTPEMNTAALLAQVRSTTLAAQSQADIPFEQVVEAVAPVRTLSHSPIFQVMLALHNLPEMTLELPGLRLSPLPNETATCQFDLNLELRETNGRLEGTLYYATALFDEDTAQRYLDYWLRLLRGMAASPMQPVTTLPLVSAAERQRVLTAFNATESDYPADHCLHERFEMQARRQPTATALICGERRWRYGELNERANRLAHWLMDQGVRPDDRVAICVARGPTWLWRCWAF</sequence>
<comment type="cofactor">
    <cofactor evidence="1">
        <name>pantetheine 4'-phosphate</name>
        <dbReference type="ChEBI" id="CHEBI:47942"/>
    </cofactor>
</comment>
<dbReference type="FunFam" id="3.40.50.980:FF:000002">
    <property type="entry name" value="Enterobactin synthetase component F"/>
    <property type="match status" value="2"/>
</dbReference>
<dbReference type="InterPro" id="IPR001242">
    <property type="entry name" value="Condensation_dom"/>
</dbReference>
<dbReference type="Pfam" id="PF00550">
    <property type="entry name" value="PP-binding"/>
    <property type="match status" value="3"/>
</dbReference>
<dbReference type="EMBL" id="CP023009">
    <property type="protein sequence ID" value="AXW86973.1"/>
    <property type="molecule type" value="Genomic_DNA"/>
</dbReference>
<name>A0AAD0WL17_9GAMM</name>
<dbReference type="InterPro" id="IPR036736">
    <property type="entry name" value="ACP-like_sf"/>
</dbReference>
<dbReference type="PROSITE" id="PS50075">
    <property type="entry name" value="CARRIER"/>
    <property type="match status" value="3"/>
</dbReference>
<dbReference type="SMART" id="SM00823">
    <property type="entry name" value="PKS_PP"/>
    <property type="match status" value="3"/>
</dbReference>
<dbReference type="FunFam" id="3.40.50.980:FF:000001">
    <property type="entry name" value="Non-ribosomal peptide synthetase"/>
    <property type="match status" value="3"/>
</dbReference>
<dbReference type="Gene3D" id="3.40.50.980">
    <property type="match status" value="2"/>
</dbReference>
<dbReference type="InterPro" id="IPR025110">
    <property type="entry name" value="AMP-bd_C"/>
</dbReference>
<dbReference type="SUPFAM" id="SSF56801">
    <property type="entry name" value="Acetyl-CoA synthetase-like"/>
    <property type="match status" value="4"/>
</dbReference>
<dbReference type="InterPro" id="IPR045851">
    <property type="entry name" value="AMP-bd_C_sf"/>
</dbReference>
<evidence type="ECO:0000256" key="1">
    <source>
        <dbReference type="ARBA" id="ARBA00001957"/>
    </source>
</evidence>
<dbReference type="CDD" id="cd17643">
    <property type="entry name" value="A_NRPS_Cytc1-like"/>
    <property type="match status" value="2"/>
</dbReference>
<feature type="domain" description="Carrier" evidence="5">
    <location>
        <begin position="991"/>
        <end position="1065"/>
    </location>
</feature>
<dbReference type="GO" id="GO:0044550">
    <property type="term" value="P:secondary metabolite biosynthetic process"/>
    <property type="evidence" value="ECO:0007669"/>
    <property type="project" value="UniProtKB-ARBA"/>
</dbReference>
<dbReference type="Pfam" id="PF00668">
    <property type="entry name" value="Condensation"/>
    <property type="match status" value="4"/>
</dbReference>
<dbReference type="FunFam" id="1.10.1200.10:FF:000016">
    <property type="entry name" value="Non-ribosomal peptide synthase"/>
    <property type="match status" value="1"/>
</dbReference>
<dbReference type="GO" id="GO:0003824">
    <property type="term" value="F:catalytic activity"/>
    <property type="evidence" value="ECO:0007669"/>
    <property type="project" value="InterPro"/>
</dbReference>
<dbReference type="FunFam" id="3.40.50.12780:FF:000012">
    <property type="entry name" value="Non-ribosomal peptide synthetase"/>
    <property type="match status" value="3"/>
</dbReference>
<dbReference type="InterPro" id="IPR009081">
    <property type="entry name" value="PP-bd_ACP"/>
</dbReference>
<dbReference type="FunFam" id="1.10.1200.10:FF:000005">
    <property type="entry name" value="Nonribosomal peptide synthetase 1"/>
    <property type="match status" value="2"/>
</dbReference>
<dbReference type="Gene3D" id="2.30.38.10">
    <property type="entry name" value="Luciferase, Domain 3"/>
    <property type="match status" value="1"/>
</dbReference>
<dbReference type="GO" id="GO:0005829">
    <property type="term" value="C:cytosol"/>
    <property type="evidence" value="ECO:0007669"/>
    <property type="project" value="TreeGrafter"/>
</dbReference>
<dbReference type="CDD" id="cd19544">
    <property type="entry name" value="E-C_NRPS"/>
    <property type="match status" value="1"/>
</dbReference>
<dbReference type="PROSITE" id="PS00455">
    <property type="entry name" value="AMP_BINDING"/>
    <property type="match status" value="3"/>
</dbReference>
<dbReference type="SUPFAM" id="SSF47336">
    <property type="entry name" value="ACP-like"/>
    <property type="match status" value="3"/>
</dbReference>
<dbReference type="Gene3D" id="3.30.559.10">
    <property type="entry name" value="Chloramphenicol acetyltransferase-like domain"/>
    <property type="match status" value="4"/>
</dbReference>
<dbReference type="GO" id="GO:0031177">
    <property type="term" value="F:phosphopantetheine binding"/>
    <property type="evidence" value="ECO:0007669"/>
    <property type="project" value="InterPro"/>
</dbReference>
<organism evidence="6 7">
    <name type="scientific">Lonsdalea britannica</name>
    <dbReference type="NCBI Taxonomy" id="1082704"/>
    <lineage>
        <taxon>Bacteria</taxon>
        <taxon>Pseudomonadati</taxon>
        <taxon>Pseudomonadota</taxon>
        <taxon>Gammaproteobacteria</taxon>
        <taxon>Enterobacterales</taxon>
        <taxon>Pectobacteriaceae</taxon>
        <taxon>Lonsdalea</taxon>
    </lineage>
</organism>
<dbReference type="PROSITE" id="PS00012">
    <property type="entry name" value="PHOSPHOPANTETHEINE"/>
    <property type="match status" value="2"/>
</dbReference>
<dbReference type="GO" id="GO:0043041">
    <property type="term" value="P:amino acid activation for nonribosomal peptide biosynthetic process"/>
    <property type="evidence" value="ECO:0007669"/>
    <property type="project" value="TreeGrafter"/>
</dbReference>
<protein>
    <recommendedName>
        <fullName evidence="5">Carrier domain-containing protein</fullName>
    </recommendedName>
</protein>
<dbReference type="InterPro" id="IPR010071">
    <property type="entry name" value="AA_adenyl_dom"/>
</dbReference>
<evidence type="ECO:0000256" key="2">
    <source>
        <dbReference type="ARBA" id="ARBA00006432"/>
    </source>
</evidence>
<dbReference type="Gene3D" id="3.30.559.30">
    <property type="entry name" value="Nonribosomal peptide synthetase, condensation domain"/>
    <property type="match status" value="4"/>
</dbReference>
<dbReference type="PANTHER" id="PTHR45527">
    <property type="entry name" value="NONRIBOSOMAL PEPTIDE SYNTHETASE"/>
    <property type="match status" value="1"/>
</dbReference>
<dbReference type="InterPro" id="IPR023213">
    <property type="entry name" value="CAT-like_dom_sf"/>
</dbReference>